<comment type="caution">
    <text evidence="11">The sequence shown here is derived from an EMBL/GenBank/DDBJ whole genome shotgun (WGS) entry which is preliminary data.</text>
</comment>
<dbReference type="InterPro" id="IPR036691">
    <property type="entry name" value="Endo/exonu/phosph_ase_sf"/>
</dbReference>
<keyword evidence="8" id="KW-0460">Magnesium</keyword>
<keyword evidence="7" id="KW-0378">Hydrolase</keyword>
<keyword evidence="10" id="KW-0539">Nucleus</keyword>
<dbReference type="Gene3D" id="3.60.10.10">
    <property type="entry name" value="Endonuclease/exonuclease/phosphatase"/>
    <property type="match status" value="1"/>
</dbReference>
<evidence type="ECO:0000313" key="12">
    <source>
        <dbReference type="Proteomes" id="UP000284842"/>
    </source>
</evidence>
<evidence type="ECO:0000256" key="10">
    <source>
        <dbReference type="ARBA" id="ARBA00023242"/>
    </source>
</evidence>
<evidence type="ECO:0000256" key="9">
    <source>
        <dbReference type="ARBA" id="ARBA00023204"/>
    </source>
</evidence>
<organism evidence="11 12">
    <name type="scientific">Panaeolus cyanescens</name>
    <dbReference type="NCBI Taxonomy" id="181874"/>
    <lineage>
        <taxon>Eukaryota</taxon>
        <taxon>Fungi</taxon>
        <taxon>Dikarya</taxon>
        <taxon>Basidiomycota</taxon>
        <taxon>Agaricomycotina</taxon>
        <taxon>Agaricomycetes</taxon>
        <taxon>Agaricomycetidae</taxon>
        <taxon>Agaricales</taxon>
        <taxon>Agaricineae</taxon>
        <taxon>Galeropsidaceae</taxon>
        <taxon>Panaeolus</taxon>
    </lineage>
</organism>
<comment type="subcellular location">
    <subcellularLocation>
        <location evidence="3">Nucleus</location>
    </subcellularLocation>
</comment>
<evidence type="ECO:0000256" key="5">
    <source>
        <dbReference type="ARBA" id="ARBA00022723"/>
    </source>
</evidence>
<dbReference type="EMBL" id="NHTK01000606">
    <property type="protein sequence ID" value="PPR06606.1"/>
    <property type="molecule type" value="Genomic_DNA"/>
</dbReference>
<evidence type="ECO:0008006" key="13">
    <source>
        <dbReference type="Google" id="ProtNLM"/>
    </source>
</evidence>
<dbReference type="GO" id="GO:0046872">
    <property type="term" value="F:metal ion binding"/>
    <property type="evidence" value="ECO:0007669"/>
    <property type="project" value="UniProtKB-KW"/>
</dbReference>
<evidence type="ECO:0000256" key="4">
    <source>
        <dbReference type="ARBA" id="ARBA00022722"/>
    </source>
</evidence>
<sequence length="476" mass="53543">MIMASTKPANKTNDASQATIIETKRELENVEEALSQFPDLLSQSPDLLGGAEVQQLLQRLTDASGVAEDVESKLDDVLAKLDGLLDALGIDPESLGNLEEQPSASPIRKSMSTISALFNSVVLRNITKETYMLQKTTLLIFDCDASAWVSYAAALATRDNKDTYDLRIATWNVWEDERWNHLRHPFILETLLLSQNQYSVIMLQEVTTPLFKLMLQHPAARSDWIITDLMEQFELCPNFYSTVIMLKRTIALDFDIYAGLLEYENTRMQKSLNIVELSLDSKPQLRFCTSHFESHPEDVRKRREQFHTAALVATAPISIHNEAYEDSLWALPIPLTTIFPSIPAIITGDCNIKSYDELDSFLLPPFCFVDGFLAANPSTEPPYRAHPTYGLNVNVKRISPFKKPVCRLDYIFLRGSNLDIVKEEKSSGNIGDLPVCPIETASDATGRDGLIWASDHLGHWLSVRWDTRVPAEKVPP</sequence>
<dbReference type="GO" id="GO:0005737">
    <property type="term" value="C:cytoplasm"/>
    <property type="evidence" value="ECO:0007669"/>
    <property type="project" value="TreeGrafter"/>
</dbReference>
<dbReference type="GO" id="GO:0003697">
    <property type="term" value="F:single-stranded DNA binding"/>
    <property type="evidence" value="ECO:0007669"/>
    <property type="project" value="TreeGrafter"/>
</dbReference>
<proteinExistence type="predicted"/>
<name>A0A409YUB3_9AGAR</name>
<comment type="cofactor">
    <cofactor evidence="1">
        <name>Mn(2+)</name>
        <dbReference type="ChEBI" id="CHEBI:29035"/>
    </cofactor>
</comment>
<dbReference type="GO" id="GO:0070260">
    <property type="term" value="F:5'-tyrosyl-DNA phosphodiesterase activity"/>
    <property type="evidence" value="ECO:0007669"/>
    <property type="project" value="TreeGrafter"/>
</dbReference>
<comment type="cofactor">
    <cofactor evidence="2">
        <name>Mg(2+)</name>
        <dbReference type="ChEBI" id="CHEBI:18420"/>
    </cofactor>
</comment>
<evidence type="ECO:0000256" key="7">
    <source>
        <dbReference type="ARBA" id="ARBA00022801"/>
    </source>
</evidence>
<keyword evidence="12" id="KW-1185">Reference proteome</keyword>
<evidence type="ECO:0000256" key="8">
    <source>
        <dbReference type="ARBA" id="ARBA00022842"/>
    </source>
</evidence>
<dbReference type="AlphaFoldDB" id="A0A409YUB3"/>
<dbReference type="SUPFAM" id="SSF56219">
    <property type="entry name" value="DNase I-like"/>
    <property type="match status" value="1"/>
</dbReference>
<evidence type="ECO:0000256" key="2">
    <source>
        <dbReference type="ARBA" id="ARBA00001946"/>
    </source>
</evidence>
<dbReference type="InParanoid" id="A0A409YUB3"/>
<keyword evidence="4" id="KW-0540">Nuclease</keyword>
<gene>
    <name evidence="11" type="ORF">CVT24_001791</name>
</gene>
<evidence type="ECO:0000256" key="3">
    <source>
        <dbReference type="ARBA" id="ARBA00004123"/>
    </source>
</evidence>
<dbReference type="PANTHER" id="PTHR15822">
    <property type="entry name" value="TRAF AND TNF RECEPTOR-ASSOCIATED PROTEIN"/>
    <property type="match status" value="1"/>
</dbReference>
<evidence type="ECO:0000256" key="1">
    <source>
        <dbReference type="ARBA" id="ARBA00001936"/>
    </source>
</evidence>
<evidence type="ECO:0000256" key="6">
    <source>
        <dbReference type="ARBA" id="ARBA00022763"/>
    </source>
</evidence>
<dbReference type="OrthoDB" id="2595043at2759"/>
<dbReference type="GO" id="GO:0006302">
    <property type="term" value="P:double-strand break repair"/>
    <property type="evidence" value="ECO:0007669"/>
    <property type="project" value="TreeGrafter"/>
</dbReference>
<keyword evidence="6" id="KW-0227">DNA damage</keyword>
<protein>
    <recommendedName>
        <fullName evidence="13">Endonuclease/exonuclease/phosphatase domain-containing protein</fullName>
    </recommendedName>
</protein>
<keyword evidence="9" id="KW-0234">DNA repair</keyword>
<dbReference type="GO" id="GO:0004518">
    <property type="term" value="F:nuclease activity"/>
    <property type="evidence" value="ECO:0007669"/>
    <property type="project" value="UniProtKB-KW"/>
</dbReference>
<dbReference type="PANTHER" id="PTHR15822:SF4">
    <property type="entry name" value="TYROSYL-DNA PHOSPHODIESTERASE 2"/>
    <property type="match status" value="1"/>
</dbReference>
<accession>A0A409YUB3</accession>
<evidence type="ECO:0000313" key="11">
    <source>
        <dbReference type="EMBL" id="PPR06606.1"/>
    </source>
</evidence>
<dbReference type="GO" id="GO:0005634">
    <property type="term" value="C:nucleus"/>
    <property type="evidence" value="ECO:0007669"/>
    <property type="project" value="UniProtKB-SubCell"/>
</dbReference>
<reference evidence="11 12" key="1">
    <citation type="journal article" date="2018" name="Evol. Lett.">
        <title>Horizontal gene cluster transfer increased hallucinogenic mushroom diversity.</title>
        <authorList>
            <person name="Reynolds H.T."/>
            <person name="Vijayakumar V."/>
            <person name="Gluck-Thaler E."/>
            <person name="Korotkin H.B."/>
            <person name="Matheny P.B."/>
            <person name="Slot J.C."/>
        </authorList>
    </citation>
    <scope>NUCLEOTIDE SEQUENCE [LARGE SCALE GENOMIC DNA]</scope>
    <source>
        <strain evidence="11 12">2629</strain>
    </source>
</reference>
<dbReference type="Proteomes" id="UP000284842">
    <property type="component" value="Unassembled WGS sequence"/>
</dbReference>
<keyword evidence="5" id="KW-0479">Metal-binding</keyword>
<dbReference type="InterPro" id="IPR051547">
    <property type="entry name" value="TDP2-like"/>
</dbReference>